<dbReference type="GO" id="GO:0007165">
    <property type="term" value="P:signal transduction"/>
    <property type="evidence" value="ECO:0007669"/>
    <property type="project" value="UniProtKB-KW"/>
</dbReference>
<dbReference type="InterPro" id="IPR003660">
    <property type="entry name" value="HAMP_dom"/>
</dbReference>
<feature type="domain" description="HAMP" evidence="8">
    <location>
        <begin position="231"/>
        <end position="267"/>
    </location>
</feature>
<dbReference type="Proteomes" id="UP000247555">
    <property type="component" value="Unassembled WGS sequence"/>
</dbReference>
<keyword evidence="5" id="KW-1133">Transmembrane helix</keyword>
<gene>
    <name evidence="9" type="ORF">DFR34_106166</name>
</gene>
<dbReference type="PROSITE" id="PS50111">
    <property type="entry name" value="CHEMOTAXIS_TRANSDUC_2"/>
    <property type="match status" value="1"/>
</dbReference>
<keyword evidence="2 4" id="KW-0807">Transducer</keyword>
<evidence type="ECO:0000256" key="3">
    <source>
        <dbReference type="ARBA" id="ARBA00029447"/>
    </source>
</evidence>
<feature type="domain" description="Methyl-accepting transducer" evidence="6">
    <location>
        <begin position="272"/>
        <end position="508"/>
    </location>
</feature>
<dbReference type="GO" id="GO:0006935">
    <property type="term" value="P:chemotaxis"/>
    <property type="evidence" value="ECO:0007669"/>
    <property type="project" value="InterPro"/>
</dbReference>
<comment type="similarity">
    <text evidence="3">Belongs to the methyl-accepting chemotaxis (MCP) protein family.</text>
</comment>
<evidence type="ECO:0000256" key="4">
    <source>
        <dbReference type="PROSITE-ProRule" id="PRU00284"/>
    </source>
</evidence>
<proteinExistence type="inferred from homology"/>
<dbReference type="Gene3D" id="3.30.450.20">
    <property type="entry name" value="PAS domain"/>
    <property type="match status" value="1"/>
</dbReference>
<dbReference type="SMART" id="SM00091">
    <property type="entry name" value="PAS"/>
    <property type="match status" value="1"/>
</dbReference>
<dbReference type="EMBL" id="QJKI01000006">
    <property type="protein sequence ID" value="PXX79530.1"/>
    <property type="molecule type" value="Genomic_DNA"/>
</dbReference>
<dbReference type="Pfam" id="PF00015">
    <property type="entry name" value="MCPsignal"/>
    <property type="match status" value="1"/>
</dbReference>
<dbReference type="InterPro" id="IPR000014">
    <property type="entry name" value="PAS"/>
</dbReference>
<reference evidence="9 10" key="1">
    <citation type="submission" date="2018-05" db="EMBL/GenBank/DDBJ databases">
        <title>Genomic Encyclopedia of Type Strains, Phase IV (KMG-IV): sequencing the most valuable type-strain genomes for metagenomic binning, comparative biology and taxonomic classification.</title>
        <authorList>
            <person name="Goeker M."/>
        </authorList>
    </citation>
    <scope>NUCLEOTIDE SEQUENCE [LARGE SCALE GENOMIC DNA]</scope>
    <source>
        <strain evidence="9 10">DSM 29661</strain>
    </source>
</reference>
<dbReference type="SMART" id="SM00086">
    <property type="entry name" value="PAC"/>
    <property type="match status" value="2"/>
</dbReference>
<dbReference type="FunFam" id="1.10.287.950:FF:000001">
    <property type="entry name" value="Methyl-accepting chemotaxis sensory transducer"/>
    <property type="match status" value="1"/>
</dbReference>
<evidence type="ECO:0000313" key="9">
    <source>
        <dbReference type="EMBL" id="PXX79530.1"/>
    </source>
</evidence>
<evidence type="ECO:0000259" key="8">
    <source>
        <dbReference type="PROSITE" id="PS50885"/>
    </source>
</evidence>
<dbReference type="InterPro" id="IPR013655">
    <property type="entry name" value="PAS_fold_3"/>
</dbReference>
<keyword evidence="5" id="KW-0472">Membrane</keyword>
<dbReference type="PANTHER" id="PTHR32089">
    <property type="entry name" value="METHYL-ACCEPTING CHEMOTAXIS PROTEIN MCPB"/>
    <property type="match status" value="1"/>
</dbReference>
<feature type="transmembrane region" description="Helical" evidence="5">
    <location>
        <begin position="192"/>
        <end position="212"/>
    </location>
</feature>
<keyword evidence="5" id="KW-0812">Transmembrane</keyword>
<dbReference type="InterPro" id="IPR004090">
    <property type="entry name" value="Chemotax_Me-accpt_rcpt"/>
</dbReference>
<dbReference type="PROSITE" id="PS50112">
    <property type="entry name" value="PAS"/>
    <property type="match status" value="1"/>
</dbReference>
<dbReference type="CDD" id="cd11386">
    <property type="entry name" value="MCP_signal"/>
    <property type="match status" value="1"/>
</dbReference>
<keyword evidence="10" id="KW-1185">Reference proteome</keyword>
<evidence type="ECO:0000256" key="2">
    <source>
        <dbReference type="ARBA" id="ARBA00023224"/>
    </source>
</evidence>
<dbReference type="Pfam" id="PF08447">
    <property type="entry name" value="PAS_3"/>
    <property type="match status" value="1"/>
</dbReference>
<dbReference type="AlphaFoldDB" id="A0A318KPF5"/>
<dbReference type="SUPFAM" id="SSF58104">
    <property type="entry name" value="Methyl-accepting chemotaxis protein (MCP) signaling domain"/>
    <property type="match status" value="1"/>
</dbReference>
<name>A0A318KPF5_9NEIS</name>
<dbReference type="InterPro" id="IPR004089">
    <property type="entry name" value="MCPsignal_dom"/>
</dbReference>
<dbReference type="PROSITE" id="PS50885">
    <property type="entry name" value="HAMP"/>
    <property type="match status" value="1"/>
</dbReference>
<dbReference type="CDD" id="cd00130">
    <property type="entry name" value="PAS"/>
    <property type="match status" value="1"/>
</dbReference>
<feature type="domain" description="PAS" evidence="7">
    <location>
        <begin position="25"/>
        <end position="60"/>
    </location>
</feature>
<dbReference type="GO" id="GO:0004888">
    <property type="term" value="F:transmembrane signaling receptor activity"/>
    <property type="evidence" value="ECO:0007669"/>
    <property type="project" value="InterPro"/>
</dbReference>
<evidence type="ECO:0000259" key="6">
    <source>
        <dbReference type="PROSITE" id="PS50111"/>
    </source>
</evidence>
<dbReference type="NCBIfam" id="TIGR00229">
    <property type="entry name" value="sensory_box"/>
    <property type="match status" value="1"/>
</dbReference>
<dbReference type="SMART" id="SM00283">
    <property type="entry name" value="MA"/>
    <property type="match status" value="1"/>
</dbReference>
<accession>A0A318KPF5</accession>
<dbReference type="RefSeq" id="WP_110390439.1">
    <property type="nucleotide sequence ID" value="NZ_QJKI01000006.1"/>
</dbReference>
<evidence type="ECO:0000259" key="7">
    <source>
        <dbReference type="PROSITE" id="PS50112"/>
    </source>
</evidence>
<dbReference type="Gene3D" id="1.10.287.950">
    <property type="entry name" value="Methyl-accepting chemotaxis protein"/>
    <property type="match status" value="1"/>
</dbReference>
<dbReference type="InterPro" id="IPR035965">
    <property type="entry name" value="PAS-like_dom_sf"/>
</dbReference>
<evidence type="ECO:0000256" key="5">
    <source>
        <dbReference type="SAM" id="Phobius"/>
    </source>
</evidence>
<dbReference type="OrthoDB" id="9806477at2"/>
<dbReference type="PRINTS" id="PR00260">
    <property type="entry name" value="CHEMTRNSDUCR"/>
</dbReference>
<dbReference type="InterPro" id="IPR001610">
    <property type="entry name" value="PAC"/>
</dbReference>
<comment type="subcellular location">
    <subcellularLocation>
        <location evidence="1">Membrane</location>
    </subcellularLocation>
</comment>
<evidence type="ECO:0000313" key="10">
    <source>
        <dbReference type="Proteomes" id="UP000247555"/>
    </source>
</evidence>
<dbReference type="PANTHER" id="PTHR32089:SF74">
    <property type="entry name" value="METHYL-ACCEPTING CHEMOTAXIS PROTEIN AER"/>
    <property type="match status" value="1"/>
</dbReference>
<evidence type="ECO:0000256" key="1">
    <source>
        <dbReference type="ARBA" id="ARBA00004370"/>
    </source>
</evidence>
<comment type="caution">
    <text evidence="9">The sequence shown here is derived from an EMBL/GenBank/DDBJ whole genome shotgun (WGS) entry which is preliminary data.</text>
</comment>
<organism evidence="9 10">
    <name type="scientific">Rivihabitans pingtungensis</name>
    <dbReference type="NCBI Taxonomy" id="1054498"/>
    <lineage>
        <taxon>Bacteria</taxon>
        <taxon>Pseudomonadati</taxon>
        <taxon>Pseudomonadota</taxon>
        <taxon>Betaproteobacteria</taxon>
        <taxon>Neisseriales</taxon>
        <taxon>Aquaspirillaceae</taxon>
        <taxon>Rivihabitans</taxon>
    </lineage>
</organism>
<dbReference type="GO" id="GO:0016020">
    <property type="term" value="C:membrane"/>
    <property type="evidence" value="ECO:0007669"/>
    <property type="project" value="UniProtKB-SubCell"/>
</dbReference>
<protein>
    <submittedName>
        <fullName evidence="9">Methyl-accepting chemotaxis sensory transducer with Pas/Pac sensor</fullName>
    </submittedName>
</protein>
<dbReference type="SUPFAM" id="SSF55785">
    <property type="entry name" value="PYP-like sensor domain (PAS domain)"/>
    <property type="match status" value="1"/>
</dbReference>
<sequence length="544" mass="59335">MRNNQPITQMETLLPEGQFIYSRTDLRGIIVEANEAFAHISGYRREDMIGQPHNMVRHPDMPEQAFKDMWSDLKQGRPWRGLVKNRRQDGGFYWVLANASPVRENGQIVGYQSVRSSPSREAVKAAESAYRRIREGDSSIVIRHGQVRPARQSLWACFMGLGSQLRWFGLVMLLSNLAMLVGHMMPGDNLRALWMALGGVSVLWSLCFVLYFTPRLRRDLARTDDYLDRLLSSGNLKQRLDITRDDELGRVSAKLDGFIASVQATLMCMADSARQVHHIADEVDQAVGGVSQSARVQSAATTSAAAGIQQVTVSISEVCAHANHARDAAHTAAQTSCQGEALSGQACQTILTLAGTVKTAAAQVERLGAQSQEISRITGVIRDIAEQTNLLALNAAIEAARAGEQGRGFAVVADEVRKLAERTGRATAEISATIESVQQETGKAVAGMRAGAEQVEHGVGLVQQAQDALHEINAQMAHTMQMVNDISESAAEQERAMTMMAGSVEQVACMTEQNMAVVTQTTASAQSLNSMVERMHKSVMQYTV</sequence>